<feature type="domain" description="Beta-hexosaminidase bacterial type N-terminal" evidence="9">
    <location>
        <begin position="48"/>
        <end position="186"/>
    </location>
</feature>
<dbReference type="InterPro" id="IPR017853">
    <property type="entry name" value="GH"/>
</dbReference>
<organism evidence="10 11">
    <name type="scientific">Clostridium tertium</name>
    <dbReference type="NCBI Taxonomy" id="1559"/>
    <lineage>
        <taxon>Bacteria</taxon>
        <taxon>Bacillati</taxon>
        <taxon>Bacillota</taxon>
        <taxon>Clostridia</taxon>
        <taxon>Eubacteriales</taxon>
        <taxon>Clostridiaceae</taxon>
        <taxon>Clostridium</taxon>
    </lineage>
</organism>
<keyword evidence="4" id="KW-0378">Hydrolase</keyword>
<dbReference type="EC" id="3.2.1.52" evidence="3"/>
<sequence length="533" mass="60816">MKNVSNKFWGFIPITTIAIILLIFSSIIIFKDKEELQSVSVKESSNNNIIPKPLSYKKGTGNFYLTKETSIYVNGNNEAETEELSRIAELLREKLKPSTGFELNIIKGNNSSKSSIYLTTIGGEEAQGNEGYKIITTSENVKIIAYKPEGVYRGIQTLRQLLPPDIEKSTLVTNIEWSIPVSTIYDKPEYSYRGLMIDVARHFFTEDDIKRQIDYAAQYKINRVHLHLTDDQGWRIEIKKYPDLTLIGGSTEVGGGPGGYYTQDQFKSIVKYAADRYIEIIPEVDMPGHSNAALASYGFLNPDGERKALYTGTDVGFSSFMAHSERTYEFLDDVIREISAISPSKYFHIGGDEAENTKKADYDYFVGRVSKIVQSYGKTPIGWDPIDTAPEINSSVILQNWKDSNEAAREKNMKMIISIASKTYLDMKYNENTPYGLTWAGYIPIETAYSWDPTEYAPKDLILGVESPLWTETISTVEQMDFMIYPRLLGYAEIGWTPKEFRNWDEYKIRLEKQGERLTNQGINYYRDNTIWK</sequence>
<feature type="active site" description="Proton donor" evidence="6">
    <location>
        <position position="353"/>
    </location>
</feature>
<evidence type="ECO:0000259" key="8">
    <source>
        <dbReference type="Pfam" id="PF00728"/>
    </source>
</evidence>
<dbReference type="Proteomes" id="UP001141183">
    <property type="component" value="Unassembled WGS sequence"/>
</dbReference>
<evidence type="ECO:0000256" key="1">
    <source>
        <dbReference type="ARBA" id="ARBA00001231"/>
    </source>
</evidence>
<dbReference type="Gene3D" id="3.30.379.10">
    <property type="entry name" value="Chitobiase/beta-hexosaminidase domain 2-like"/>
    <property type="match status" value="1"/>
</dbReference>
<dbReference type="PIRSF" id="PIRSF001093">
    <property type="entry name" value="B-hxosamndse_ab_euk"/>
    <property type="match status" value="1"/>
</dbReference>
<dbReference type="Pfam" id="PF00728">
    <property type="entry name" value="Glyco_hydro_20"/>
    <property type="match status" value="1"/>
</dbReference>
<dbReference type="InterPro" id="IPR025705">
    <property type="entry name" value="Beta_hexosaminidase_sua/sub"/>
</dbReference>
<reference evidence="10" key="1">
    <citation type="submission" date="2022-05" db="EMBL/GenBank/DDBJ databases">
        <title>Draft genome sequence of Clostridium tertium strain CP3 isolated from Peru.</title>
        <authorList>
            <person name="Hurtado R."/>
            <person name="Lima L."/>
            <person name="Sousa T."/>
            <person name="Jaiswal A.K."/>
            <person name="Tiwari S."/>
            <person name="Maturrano L."/>
            <person name="Brenig B."/>
            <person name="Azevedo V."/>
        </authorList>
    </citation>
    <scope>NUCLEOTIDE SEQUENCE</scope>
    <source>
        <strain evidence="10">CP3</strain>
    </source>
</reference>
<dbReference type="PANTHER" id="PTHR22600">
    <property type="entry name" value="BETA-HEXOSAMINIDASE"/>
    <property type="match status" value="1"/>
</dbReference>
<comment type="catalytic activity">
    <reaction evidence="1">
        <text>Hydrolysis of terminal non-reducing N-acetyl-D-hexosamine residues in N-acetyl-beta-D-hexosaminides.</text>
        <dbReference type="EC" id="3.2.1.52"/>
    </reaction>
</comment>
<feature type="transmembrane region" description="Helical" evidence="7">
    <location>
        <begin position="9"/>
        <end position="30"/>
    </location>
</feature>
<dbReference type="GO" id="GO:0016020">
    <property type="term" value="C:membrane"/>
    <property type="evidence" value="ECO:0007669"/>
    <property type="project" value="TreeGrafter"/>
</dbReference>
<comment type="caution">
    <text evidence="10">The sequence shown here is derived from an EMBL/GenBank/DDBJ whole genome shotgun (WGS) entry which is preliminary data.</text>
</comment>
<evidence type="ECO:0000256" key="7">
    <source>
        <dbReference type="SAM" id="Phobius"/>
    </source>
</evidence>
<keyword evidence="7" id="KW-0812">Transmembrane</keyword>
<comment type="similarity">
    <text evidence="2">Belongs to the glycosyl hydrolase 20 family.</text>
</comment>
<gene>
    <name evidence="10" type="ORF">NE398_06485</name>
</gene>
<protein>
    <recommendedName>
        <fullName evidence="3">beta-N-acetylhexosaminidase</fullName>
        <ecNumber evidence="3">3.2.1.52</ecNumber>
    </recommendedName>
</protein>
<dbReference type="CDD" id="cd06568">
    <property type="entry name" value="GH20_SpHex_like"/>
    <property type="match status" value="1"/>
</dbReference>
<dbReference type="InterPro" id="IPR015882">
    <property type="entry name" value="HEX_bac_N"/>
</dbReference>
<name>A0A9X4AZN9_9CLOT</name>
<dbReference type="GO" id="GO:0004563">
    <property type="term" value="F:beta-N-acetylhexosaminidase activity"/>
    <property type="evidence" value="ECO:0007669"/>
    <property type="project" value="UniProtKB-EC"/>
</dbReference>
<keyword evidence="7" id="KW-1133">Transmembrane helix</keyword>
<dbReference type="Pfam" id="PF02838">
    <property type="entry name" value="Glyco_hydro_20b"/>
    <property type="match status" value="1"/>
</dbReference>
<dbReference type="PRINTS" id="PR00738">
    <property type="entry name" value="GLHYDRLASE20"/>
</dbReference>
<dbReference type="EMBL" id="JAMRYU010000005">
    <property type="protein sequence ID" value="MDC4239810.1"/>
    <property type="molecule type" value="Genomic_DNA"/>
</dbReference>
<dbReference type="GO" id="GO:0030203">
    <property type="term" value="P:glycosaminoglycan metabolic process"/>
    <property type="evidence" value="ECO:0007669"/>
    <property type="project" value="TreeGrafter"/>
</dbReference>
<evidence type="ECO:0000256" key="5">
    <source>
        <dbReference type="ARBA" id="ARBA00023295"/>
    </source>
</evidence>
<evidence type="ECO:0000256" key="6">
    <source>
        <dbReference type="PIRSR" id="PIRSR625705-1"/>
    </source>
</evidence>
<evidence type="ECO:0000256" key="3">
    <source>
        <dbReference type="ARBA" id="ARBA00012663"/>
    </source>
</evidence>
<dbReference type="Gene3D" id="3.20.20.80">
    <property type="entry name" value="Glycosidases"/>
    <property type="match status" value="1"/>
</dbReference>
<keyword evidence="11" id="KW-1185">Reference proteome</keyword>
<dbReference type="GO" id="GO:0005975">
    <property type="term" value="P:carbohydrate metabolic process"/>
    <property type="evidence" value="ECO:0007669"/>
    <property type="project" value="InterPro"/>
</dbReference>
<feature type="domain" description="Glycoside hydrolase family 20 catalytic" evidence="8">
    <location>
        <begin position="190"/>
        <end position="498"/>
    </location>
</feature>
<keyword evidence="7" id="KW-0472">Membrane</keyword>
<evidence type="ECO:0000313" key="11">
    <source>
        <dbReference type="Proteomes" id="UP001141183"/>
    </source>
</evidence>
<dbReference type="SUPFAM" id="SSF55545">
    <property type="entry name" value="beta-N-acetylhexosaminidase-like domain"/>
    <property type="match status" value="1"/>
</dbReference>
<evidence type="ECO:0000256" key="4">
    <source>
        <dbReference type="ARBA" id="ARBA00022801"/>
    </source>
</evidence>
<dbReference type="InterPro" id="IPR015883">
    <property type="entry name" value="Glyco_hydro_20_cat"/>
</dbReference>
<dbReference type="InterPro" id="IPR029018">
    <property type="entry name" value="Hex-like_dom2"/>
</dbReference>
<dbReference type="AlphaFoldDB" id="A0A9X4AZN9"/>
<evidence type="ECO:0000256" key="2">
    <source>
        <dbReference type="ARBA" id="ARBA00006285"/>
    </source>
</evidence>
<evidence type="ECO:0000259" key="9">
    <source>
        <dbReference type="Pfam" id="PF02838"/>
    </source>
</evidence>
<dbReference type="SUPFAM" id="SSF51445">
    <property type="entry name" value="(Trans)glycosidases"/>
    <property type="match status" value="1"/>
</dbReference>
<dbReference type="PANTHER" id="PTHR22600:SF57">
    <property type="entry name" value="BETA-N-ACETYLHEXOSAMINIDASE"/>
    <property type="match status" value="1"/>
</dbReference>
<accession>A0A9X4AZN9</accession>
<evidence type="ECO:0000313" key="10">
    <source>
        <dbReference type="EMBL" id="MDC4239810.1"/>
    </source>
</evidence>
<dbReference type="RefSeq" id="WP_111930629.1">
    <property type="nucleotide sequence ID" value="NZ_JAMRYU010000005.1"/>
</dbReference>
<proteinExistence type="inferred from homology"/>
<keyword evidence="5" id="KW-0326">Glycosidase</keyword>